<comment type="caution">
    <text evidence="2">The sequence shown here is derived from an EMBL/GenBank/DDBJ whole genome shotgun (WGS) entry which is preliminary data.</text>
</comment>
<dbReference type="InterPro" id="IPR013216">
    <property type="entry name" value="Methyltransf_11"/>
</dbReference>
<dbReference type="SUPFAM" id="SSF53335">
    <property type="entry name" value="S-adenosyl-L-methionine-dependent methyltransferases"/>
    <property type="match status" value="1"/>
</dbReference>
<sequence>MPDKDKFHWKGFLPENSPVKPAEDTIPEMIEWFSGTLGKELLADEQQQLNEALQCLFGYFLLELGLDPAFGASASSRISHCFSLHPLVDAVAQKPSAQADFHHLPLPDSTIDVAVLHHVLDFSPNPHQLLRESARLIIPRGHLVIIGFNPRSFMGLTRWVMQFFSKRSIWQRQSLHLDRVLDWLKLLDFEPVAIESGFFRPPVHSPGMLKHLHWLERWGKKLRLLTGSYYLIVARKDIAGVTPLLKPAWKKYNAVGVSPGVIRIISRCEKSSMLPAVYRQMFKPGCPRD</sequence>
<dbReference type="Gene3D" id="3.40.50.150">
    <property type="entry name" value="Vaccinia Virus protein VP39"/>
    <property type="match status" value="1"/>
</dbReference>
<keyword evidence="2" id="KW-0808">Transferase</keyword>
<dbReference type="EMBL" id="PRDL01000001">
    <property type="protein sequence ID" value="MBE8717560.1"/>
    <property type="molecule type" value="Genomic_DNA"/>
</dbReference>
<protein>
    <submittedName>
        <fullName evidence="2">SAM-dependent methyltransferase</fullName>
    </submittedName>
</protein>
<reference evidence="2" key="1">
    <citation type="submission" date="2018-07" db="EMBL/GenBank/DDBJ databases">
        <title>Genome assembly of strain Ka43.</title>
        <authorList>
            <person name="Kukolya J."/>
            <person name="Nagy I."/>
            <person name="Horvath B."/>
            <person name="Toth A."/>
        </authorList>
    </citation>
    <scope>NUCLEOTIDE SEQUENCE</scope>
    <source>
        <strain evidence="2">KB43</strain>
    </source>
</reference>
<evidence type="ECO:0000259" key="1">
    <source>
        <dbReference type="Pfam" id="PF08241"/>
    </source>
</evidence>
<name>A0A928V5G7_9GAMM</name>
<keyword evidence="2" id="KW-0489">Methyltransferase</keyword>
<evidence type="ECO:0000313" key="2">
    <source>
        <dbReference type="EMBL" id="MBE8717560.1"/>
    </source>
</evidence>
<dbReference type="Proteomes" id="UP000652567">
    <property type="component" value="Unassembled WGS sequence"/>
</dbReference>
<organism evidence="2 3">
    <name type="scientific">Cellvibrio polysaccharolyticus</name>
    <dbReference type="NCBI Taxonomy" id="2082724"/>
    <lineage>
        <taxon>Bacteria</taxon>
        <taxon>Pseudomonadati</taxon>
        <taxon>Pseudomonadota</taxon>
        <taxon>Gammaproteobacteria</taxon>
        <taxon>Cellvibrionales</taxon>
        <taxon>Cellvibrionaceae</taxon>
        <taxon>Cellvibrio</taxon>
    </lineage>
</organism>
<proteinExistence type="predicted"/>
<keyword evidence="3" id="KW-1185">Reference proteome</keyword>
<dbReference type="InterPro" id="IPR029063">
    <property type="entry name" value="SAM-dependent_MTases_sf"/>
</dbReference>
<accession>A0A928V5G7</accession>
<dbReference type="RefSeq" id="WP_193909472.1">
    <property type="nucleotide sequence ID" value="NZ_PRDL01000001.1"/>
</dbReference>
<dbReference type="Pfam" id="PF08241">
    <property type="entry name" value="Methyltransf_11"/>
    <property type="match status" value="1"/>
</dbReference>
<dbReference type="GO" id="GO:0008757">
    <property type="term" value="F:S-adenosylmethionine-dependent methyltransferase activity"/>
    <property type="evidence" value="ECO:0007669"/>
    <property type="project" value="InterPro"/>
</dbReference>
<evidence type="ECO:0000313" key="3">
    <source>
        <dbReference type="Proteomes" id="UP000652567"/>
    </source>
</evidence>
<dbReference type="GO" id="GO:0032259">
    <property type="term" value="P:methylation"/>
    <property type="evidence" value="ECO:0007669"/>
    <property type="project" value="UniProtKB-KW"/>
</dbReference>
<gene>
    <name evidence="2" type="ORF">C4F51_10200</name>
</gene>
<feature type="domain" description="Methyltransferase type 11" evidence="1">
    <location>
        <begin position="95"/>
        <end position="145"/>
    </location>
</feature>
<dbReference type="AlphaFoldDB" id="A0A928V5G7"/>